<evidence type="ECO:0000256" key="3">
    <source>
        <dbReference type="ARBA" id="ARBA00022475"/>
    </source>
</evidence>
<comment type="similarity">
    <text evidence="2">Belongs to the MreD family.</text>
</comment>
<keyword evidence="3" id="KW-1003">Cell membrane</keyword>
<dbReference type="GO" id="GO:0005886">
    <property type="term" value="C:plasma membrane"/>
    <property type="evidence" value="ECO:0007669"/>
    <property type="project" value="UniProtKB-SubCell"/>
</dbReference>
<evidence type="ECO:0000256" key="6">
    <source>
        <dbReference type="ARBA" id="ARBA00022989"/>
    </source>
</evidence>
<evidence type="ECO:0000256" key="2">
    <source>
        <dbReference type="ARBA" id="ARBA00007776"/>
    </source>
</evidence>
<feature type="transmembrane region" description="Helical" evidence="8">
    <location>
        <begin position="69"/>
        <end position="87"/>
    </location>
</feature>
<dbReference type="EMBL" id="PTQZ01000222">
    <property type="protein sequence ID" value="PQA35028.1"/>
    <property type="molecule type" value="Genomic_DNA"/>
</dbReference>
<feature type="non-terminal residue" evidence="9">
    <location>
        <position position="1"/>
    </location>
</feature>
<evidence type="ECO:0000256" key="1">
    <source>
        <dbReference type="ARBA" id="ARBA00004651"/>
    </source>
</evidence>
<gene>
    <name evidence="9" type="primary">mreD</name>
    <name evidence="9" type="ORF">C5O18_08185</name>
</gene>
<organism evidence="9 10">
    <name type="scientific">Amnimonas aquatica</name>
    <dbReference type="NCBI Taxonomy" id="2094561"/>
    <lineage>
        <taxon>Bacteria</taxon>
        <taxon>Pseudomonadati</taxon>
        <taxon>Pseudomonadota</taxon>
        <taxon>Gammaproteobacteria</taxon>
        <taxon>Moraxellales</taxon>
        <taxon>Moraxellaceae</taxon>
        <taxon>Amnimonas</taxon>
    </lineage>
</organism>
<keyword evidence="7 8" id="KW-0472">Membrane</keyword>
<dbReference type="InterPro" id="IPR007227">
    <property type="entry name" value="Cell_shape_determining_MreD"/>
</dbReference>
<evidence type="ECO:0000313" key="10">
    <source>
        <dbReference type="Proteomes" id="UP000243900"/>
    </source>
</evidence>
<comment type="caution">
    <text evidence="9">The sequence shown here is derived from an EMBL/GenBank/DDBJ whole genome shotgun (WGS) entry which is preliminary data.</text>
</comment>
<evidence type="ECO:0000256" key="5">
    <source>
        <dbReference type="ARBA" id="ARBA00022960"/>
    </source>
</evidence>
<sequence length="93" mass="10534">LDILLATPVGLHASSLVIVVWLGRMTQRWTGVFSIRQTTVLVLLLVLAGRLVRFVELSLLGQVPAQWDYFLPVIASALIWPTILLSLRRWTQR</sequence>
<dbReference type="NCBIfam" id="TIGR03426">
    <property type="entry name" value="shape_MreD"/>
    <property type="match status" value="1"/>
</dbReference>
<dbReference type="RefSeq" id="WP_105193051.1">
    <property type="nucleotide sequence ID" value="NZ_PTQZ01000222.1"/>
</dbReference>
<evidence type="ECO:0000256" key="4">
    <source>
        <dbReference type="ARBA" id="ARBA00022692"/>
    </source>
</evidence>
<reference evidence="10" key="1">
    <citation type="submission" date="2018-02" db="EMBL/GenBank/DDBJ databases">
        <title>Genome sequencing of Solimonas sp. HR-BB.</title>
        <authorList>
            <person name="Lee Y."/>
            <person name="Jeon C.O."/>
        </authorList>
    </citation>
    <scope>NUCLEOTIDE SEQUENCE [LARGE SCALE GENOMIC DNA]</scope>
    <source>
        <strain evidence="10">HR-E</strain>
    </source>
</reference>
<accession>A0A2P6AR56</accession>
<dbReference type="AlphaFoldDB" id="A0A2P6AR56"/>
<feature type="transmembrane region" description="Helical" evidence="8">
    <location>
        <begin position="30"/>
        <end position="49"/>
    </location>
</feature>
<comment type="subcellular location">
    <subcellularLocation>
        <location evidence="1">Cell membrane</location>
        <topology evidence="1">Multi-pass membrane protein</topology>
    </subcellularLocation>
</comment>
<name>A0A2P6AR56_9GAMM</name>
<evidence type="ECO:0000313" key="9">
    <source>
        <dbReference type="EMBL" id="PQA35028.1"/>
    </source>
</evidence>
<proteinExistence type="inferred from homology"/>
<keyword evidence="4 8" id="KW-0812">Transmembrane</keyword>
<keyword evidence="6 8" id="KW-1133">Transmembrane helix</keyword>
<protein>
    <submittedName>
        <fullName evidence="9">Rod shape-determining protein MreD</fullName>
    </submittedName>
</protein>
<evidence type="ECO:0000256" key="8">
    <source>
        <dbReference type="SAM" id="Phobius"/>
    </source>
</evidence>
<dbReference type="GO" id="GO:0008360">
    <property type="term" value="P:regulation of cell shape"/>
    <property type="evidence" value="ECO:0007669"/>
    <property type="project" value="UniProtKB-KW"/>
</dbReference>
<keyword evidence="5" id="KW-0133">Cell shape</keyword>
<evidence type="ECO:0000256" key="7">
    <source>
        <dbReference type="ARBA" id="ARBA00023136"/>
    </source>
</evidence>
<dbReference type="OrthoDB" id="6647425at2"/>
<feature type="transmembrane region" description="Helical" evidence="8">
    <location>
        <begin position="6"/>
        <end position="23"/>
    </location>
</feature>
<dbReference type="Proteomes" id="UP000243900">
    <property type="component" value="Unassembled WGS sequence"/>
</dbReference>
<keyword evidence="10" id="KW-1185">Reference proteome</keyword>